<dbReference type="Pfam" id="PF19843">
    <property type="entry name" value="DUF6318"/>
    <property type="match status" value="1"/>
</dbReference>
<accession>A0A853ERV0</accession>
<gene>
    <name evidence="3" type="ORF">HZZ05_12890</name>
</gene>
<evidence type="ECO:0000256" key="1">
    <source>
        <dbReference type="SAM" id="MobiDB-lite"/>
    </source>
</evidence>
<evidence type="ECO:0000259" key="2">
    <source>
        <dbReference type="Pfam" id="PF19843"/>
    </source>
</evidence>
<dbReference type="Proteomes" id="UP000572528">
    <property type="component" value="Unassembled WGS sequence"/>
</dbReference>
<organism evidence="3 4">
    <name type="scientific">Actinomyces bowdenii</name>
    <dbReference type="NCBI Taxonomy" id="131109"/>
    <lineage>
        <taxon>Bacteria</taxon>
        <taxon>Bacillati</taxon>
        <taxon>Actinomycetota</taxon>
        <taxon>Actinomycetes</taxon>
        <taxon>Actinomycetales</taxon>
        <taxon>Actinomycetaceae</taxon>
        <taxon>Actinomyces</taxon>
    </lineage>
</organism>
<feature type="region of interest" description="Disordered" evidence="1">
    <location>
        <begin position="1"/>
        <end position="35"/>
    </location>
</feature>
<evidence type="ECO:0000313" key="3">
    <source>
        <dbReference type="EMBL" id="NYS70386.1"/>
    </source>
</evidence>
<comment type="caution">
    <text evidence="3">The sequence shown here is derived from an EMBL/GenBank/DDBJ whole genome shotgun (WGS) entry which is preliminary data.</text>
</comment>
<feature type="domain" description="DUF6318" evidence="2">
    <location>
        <begin position="17"/>
        <end position="163"/>
    </location>
</feature>
<dbReference type="InterPro" id="IPR046281">
    <property type="entry name" value="DUF6318"/>
</dbReference>
<sequence length="168" mass="18340">MGADPSGEPVVELPAEQAASRQAALATPLPDRPVGMDEDSPAGAIATAEYFVQLYPYVYATGDLTEWRAMTRKDCAFCTSVIDNVTELHSKGGWTEFWTPAVSQTQYVEPGAGSDYSRVDIAIKQEETRTYDGTGGEPKMGEARDRVVVILAMKYENGRWIIRGGDVQ</sequence>
<dbReference type="AlphaFoldDB" id="A0A853ERV0"/>
<feature type="compositionally biased region" description="Low complexity" evidence="1">
    <location>
        <begin position="15"/>
        <end position="26"/>
    </location>
</feature>
<dbReference type="EMBL" id="JACBXV010000297">
    <property type="protein sequence ID" value="NYS70386.1"/>
    <property type="molecule type" value="Genomic_DNA"/>
</dbReference>
<proteinExistence type="predicted"/>
<protein>
    <recommendedName>
        <fullName evidence="2">DUF6318 domain-containing protein</fullName>
    </recommendedName>
</protein>
<dbReference type="RefSeq" id="WP_179901659.1">
    <property type="nucleotide sequence ID" value="NZ_JACBXV010000297.1"/>
</dbReference>
<evidence type="ECO:0000313" key="4">
    <source>
        <dbReference type="Proteomes" id="UP000572528"/>
    </source>
</evidence>
<reference evidence="3 4" key="1">
    <citation type="submission" date="2020-07" db="EMBL/GenBank/DDBJ databases">
        <title>MOT database genomes.</title>
        <authorList>
            <person name="Joseph S."/>
            <person name="Aduse-Opoku J."/>
            <person name="Hashim A."/>
            <person name="Wade W."/>
            <person name="Curtis M."/>
        </authorList>
    </citation>
    <scope>NUCLEOTIDE SEQUENCE [LARGE SCALE GENOMIC DNA]</scope>
    <source>
        <strain evidence="3 4">WMus004</strain>
    </source>
</reference>
<name>A0A853ERV0_9ACTO</name>